<comment type="caution">
    <text evidence="1">The sequence shown here is derived from an EMBL/GenBank/DDBJ whole genome shotgun (WGS) entry which is preliminary data.</text>
</comment>
<evidence type="ECO:0000313" key="1">
    <source>
        <dbReference type="EMBL" id="TCO74363.1"/>
    </source>
</evidence>
<keyword evidence="2" id="KW-1185">Reference proteome</keyword>
<gene>
    <name evidence="1" type="ORF">EV214_1136</name>
</gene>
<evidence type="ECO:0000313" key="2">
    <source>
        <dbReference type="Proteomes" id="UP000294919"/>
    </source>
</evidence>
<dbReference type="Proteomes" id="UP000294919">
    <property type="component" value="Unassembled WGS sequence"/>
</dbReference>
<protein>
    <submittedName>
        <fullName evidence="1">Uncharacterized protein</fullName>
    </submittedName>
</protein>
<name>A0A4R2KL20_9FIRM</name>
<organism evidence="1 2">
    <name type="scientific">Marinisporobacter balticus</name>
    <dbReference type="NCBI Taxonomy" id="2018667"/>
    <lineage>
        <taxon>Bacteria</taxon>
        <taxon>Bacillati</taxon>
        <taxon>Bacillota</taxon>
        <taxon>Clostridia</taxon>
        <taxon>Peptostreptococcales</taxon>
        <taxon>Thermotaleaceae</taxon>
        <taxon>Marinisporobacter</taxon>
    </lineage>
</organism>
<reference evidence="1 2" key="1">
    <citation type="submission" date="2019-03" db="EMBL/GenBank/DDBJ databases">
        <title>Genomic Encyclopedia of Type Strains, Phase IV (KMG-IV): sequencing the most valuable type-strain genomes for metagenomic binning, comparative biology and taxonomic classification.</title>
        <authorList>
            <person name="Goeker M."/>
        </authorList>
    </citation>
    <scope>NUCLEOTIDE SEQUENCE [LARGE SCALE GENOMIC DNA]</scope>
    <source>
        <strain evidence="1 2">DSM 102940</strain>
    </source>
</reference>
<sequence>MNRGYGVNKRNIKIMRIQGKKVAVDVVVMVNLILFIK</sequence>
<proteinExistence type="predicted"/>
<dbReference type="EMBL" id="SLWV01000013">
    <property type="protein sequence ID" value="TCO74363.1"/>
    <property type="molecule type" value="Genomic_DNA"/>
</dbReference>
<accession>A0A4R2KL20</accession>
<dbReference type="AlphaFoldDB" id="A0A4R2KL20"/>